<keyword evidence="1" id="KW-0614">Plasmid</keyword>
<accession>A0A6M6A3E4</accession>
<proteinExistence type="predicted"/>
<evidence type="ECO:0000313" key="1">
    <source>
        <dbReference type="EMBL" id="QJX12195.1"/>
    </source>
</evidence>
<dbReference type="AlphaFoldDB" id="A0A6M6A3E4"/>
<protein>
    <submittedName>
        <fullName evidence="1">Uncharacterized protein</fullName>
    </submittedName>
</protein>
<reference evidence="1" key="1">
    <citation type="submission" date="2019-10" db="EMBL/GenBank/DDBJ databases">
        <title>Tracking microevolution events of conjugative virulence plasmid p15WZ-82_Vir during transmission.</title>
        <authorList>
            <person name="Yang X."/>
        </authorList>
    </citation>
    <scope>NUCLEOTIDE SEQUENCE</scope>
    <source>
        <strain evidence="1">GH44TC</strain>
        <plasmid evidence="1">pGH44TC_vir</plasmid>
    </source>
</reference>
<name>A0A6M6A3E4_KLEPN</name>
<geneLocation type="plasmid" evidence="1">
    <name>pGH44TC_vir</name>
</geneLocation>
<sequence length="54" mass="5813">MPASPEANVVSKEKSLNKTLYTINIVSSEKINIAILLVNNDAPPSNKEAIVVSF</sequence>
<organism evidence="1">
    <name type="scientific">Klebsiella pneumoniae</name>
    <dbReference type="NCBI Taxonomy" id="573"/>
    <lineage>
        <taxon>Bacteria</taxon>
        <taxon>Pseudomonadati</taxon>
        <taxon>Pseudomonadota</taxon>
        <taxon>Gammaproteobacteria</taxon>
        <taxon>Enterobacterales</taxon>
        <taxon>Enterobacteriaceae</taxon>
        <taxon>Klebsiella/Raoultella group</taxon>
        <taxon>Klebsiella</taxon>
        <taxon>Klebsiella pneumoniae complex</taxon>
    </lineage>
</organism>
<dbReference type="EMBL" id="MN543576">
    <property type="protein sequence ID" value="QJX12195.1"/>
    <property type="molecule type" value="Genomic_DNA"/>
</dbReference>